<dbReference type="InterPro" id="IPR036921">
    <property type="entry name" value="PurM-like_N_sf"/>
</dbReference>
<dbReference type="SUPFAM" id="SSF56042">
    <property type="entry name" value="PurM C-terminal domain-like"/>
    <property type="match status" value="1"/>
</dbReference>
<dbReference type="InterPro" id="IPR036676">
    <property type="entry name" value="PurM-like_C_sf"/>
</dbReference>
<dbReference type="Proteomes" id="UP000018849">
    <property type="component" value="Unassembled WGS sequence"/>
</dbReference>
<dbReference type="Pfam" id="PF02769">
    <property type="entry name" value="AIRS_C"/>
    <property type="match status" value="1"/>
</dbReference>
<reference evidence="2 3" key="1">
    <citation type="journal article" date="2013" name="PLoS Pathog.">
        <title>Genomic analysis of the Kiwifruit pathogen Pseudomonas syringae pv. actinidiae provides insight into the origins of an emergent plant disease.</title>
        <authorList>
            <person name="McCann H.C."/>
            <person name="Rikkerink E.H."/>
            <person name="Bertels F."/>
            <person name="Fiers M."/>
            <person name="Lu A."/>
            <person name="Rees-George J."/>
            <person name="Andersen M.T."/>
            <person name="Gleave A.P."/>
            <person name="Haubold B."/>
            <person name="Wohlers M.W."/>
            <person name="Guttman D.S."/>
            <person name="Wang P.W."/>
            <person name="Straub C."/>
            <person name="Vanneste J.L."/>
            <person name="Rainey P.B."/>
            <person name="Templeton M.D."/>
        </authorList>
    </citation>
    <scope>NUCLEOTIDE SEQUENCE [LARGE SCALE GENOMIC DNA]</scope>
    <source>
        <strain evidence="2 3">ICMP 19096</strain>
    </source>
</reference>
<dbReference type="SUPFAM" id="SSF55326">
    <property type="entry name" value="PurM N-terminal domain-like"/>
    <property type="match status" value="1"/>
</dbReference>
<feature type="non-terminal residue" evidence="2">
    <location>
        <position position="153"/>
    </location>
</feature>
<comment type="caution">
    <text evidence="2">The sequence shown here is derived from an EMBL/GenBank/DDBJ whole genome shotgun (WGS) entry which is preliminary data.</text>
</comment>
<name>A0A656K546_PSESF</name>
<evidence type="ECO:0000259" key="1">
    <source>
        <dbReference type="Pfam" id="PF02769"/>
    </source>
</evidence>
<dbReference type="GO" id="GO:0005737">
    <property type="term" value="C:cytoplasm"/>
    <property type="evidence" value="ECO:0007669"/>
    <property type="project" value="TreeGrafter"/>
</dbReference>
<organism evidence="2 3">
    <name type="scientific">Pseudomonas syringae pv. actinidiae ICMP 19096</name>
    <dbReference type="NCBI Taxonomy" id="1194405"/>
    <lineage>
        <taxon>Bacteria</taxon>
        <taxon>Pseudomonadati</taxon>
        <taxon>Pseudomonadota</taxon>
        <taxon>Gammaproteobacteria</taxon>
        <taxon>Pseudomonadales</taxon>
        <taxon>Pseudomonadaceae</taxon>
        <taxon>Pseudomonas</taxon>
        <taxon>Pseudomonas syringae</taxon>
    </lineage>
</organism>
<dbReference type="GO" id="GO:0006164">
    <property type="term" value="P:purine nucleotide biosynthetic process"/>
    <property type="evidence" value="ECO:0007669"/>
    <property type="project" value="TreeGrafter"/>
</dbReference>
<evidence type="ECO:0000313" key="2">
    <source>
        <dbReference type="EMBL" id="EPN69832.1"/>
    </source>
</evidence>
<sequence>MDIMIEGPLGGAAFNNEFGRPALTGYFRTFEQSITTPHGDEVRGYHKPIMLAGGMGNIREDHVQKAEITVGSKLIVLGGPAMLIGLGGGAASSMATGTSSADLDFASVQRENPEMERRCQEVIDRCWQLGDRNPISFIHDVGAGGLSNAFPEL</sequence>
<gene>
    <name evidence="2" type="ORF">A245_01301</name>
</gene>
<evidence type="ECO:0000313" key="3">
    <source>
        <dbReference type="Proteomes" id="UP000018849"/>
    </source>
</evidence>
<dbReference type="EC" id="6.3.5.3" evidence="2"/>
<dbReference type="EMBL" id="AOKF01000096">
    <property type="protein sequence ID" value="EPN69832.1"/>
    <property type="molecule type" value="Genomic_DNA"/>
</dbReference>
<dbReference type="AlphaFoldDB" id="A0A656K546"/>
<dbReference type="GO" id="GO:0004642">
    <property type="term" value="F:phosphoribosylformylglycinamidine synthase activity"/>
    <property type="evidence" value="ECO:0007669"/>
    <property type="project" value="UniProtKB-EC"/>
</dbReference>
<dbReference type="InterPro" id="IPR010918">
    <property type="entry name" value="PurM-like_C_dom"/>
</dbReference>
<keyword evidence="2" id="KW-0436">Ligase</keyword>
<dbReference type="Gene3D" id="3.90.650.10">
    <property type="entry name" value="PurM-like C-terminal domain"/>
    <property type="match status" value="1"/>
</dbReference>
<accession>A0A656K546</accession>
<protein>
    <submittedName>
        <fullName evidence="2">Phosphoribosylformylglycinamidine synthase</fullName>
        <ecNumber evidence="2">6.3.5.3</ecNumber>
    </submittedName>
</protein>
<feature type="domain" description="PurM-like C-terminal" evidence="1">
    <location>
        <begin position="70"/>
        <end position="153"/>
    </location>
</feature>
<proteinExistence type="predicted"/>
<dbReference type="PANTHER" id="PTHR10099">
    <property type="entry name" value="PHOSPHORIBOSYLFORMYLGLYCINAMIDINE SYNTHASE"/>
    <property type="match status" value="1"/>
</dbReference>
<dbReference type="PANTHER" id="PTHR10099:SF1">
    <property type="entry name" value="PHOSPHORIBOSYLFORMYLGLYCINAMIDINE SYNTHASE"/>
    <property type="match status" value="1"/>
</dbReference>
<dbReference type="Gene3D" id="3.30.1330.10">
    <property type="entry name" value="PurM-like, N-terminal domain"/>
    <property type="match status" value="1"/>
</dbReference>